<accession>A0A1G8NRT1</accession>
<dbReference type="Pfam" id="PF04306">
    <property type="entry name" value="DUF456"/>
    <property type="match status" value="1"/>
</dbReference>
<proteinExistence type="predicted"/>
<evidence type="ECO:0008006" key="3">
    <source>
        <dbReference type="Google" id="ProtNLM"/>
    </source>
</evidence>
<evidence type="ECO:0000313" key="2">
    <source>
        <dbReference type="Proteomes" id="UP000183263"/>
    </source>
</evidence>
<evidence type="ECO:0000313" key="1">
    <source>
        <dbReference type="EMBL" id="SDI82878.1"/>
    </source>
</evidence>
<dbReference type="OrthoDB" id="3577600at2"/>
<protein>
    <recommendedName>
        <fullName evidence="3">DUF456 domain-containing protein</fullName>
    </recommendedName>
</protein>
<name>A0A1G8NRT1_9NOCA</name>
<dbReference type="Proteomes" id="UP000183263">
    <property type="component" value="Unassembled WGS sequence"/>
</dbReference>
<dbReference type="RefSeq" id="WP_072738907.1">
    <property type="nucleotide sequence ID" value="NZ_CP048813.1"/>
</dbReference>
<reference evidence="1 2" key="1">
    <citation type="submission" date="2016-10" db="EMBL/GenBank/DDBJ databases">
        <authorList>
            <person name="de Groot N.N."/>
        </authorList>
    </citation>
    <scope>NUCLEOTIDE SEQUENCE [LARGE SCALE GENOMIC DNA]</scope>
    <source>
        <strain evidence="1 2">DSM 44892</strain>
    </source>
</reference>
<dbReference type="EMBL" id="FNDN01000011">
    <property type="protein sequence ID" value="SDI82878.1"/>
    <property type="molecule type" value="Genomic_DNA"/>
</dbReference>
<sequence>MSGAAELVVGLVILVGLIGIVVPVLPGVILIFGAITVWAVFTGGTAAWVAFGIATAVLVATGVVKYTWPGRRMQVAGVPNRSIVVGGLTGLVGFFVVPVVGLFAGFVAGTYAAEWCRLRRPGLAWTSSWHATKAVGLSILVELFGGLVATAVWLTALTQT</sequence>
<dbReference type="AlphaFoldDB" id="A0A1G8NRT1"/>
<organism evidence="1 2">
    <name type="scientific">Rhodococcus triatomae</name>
    <dbReference type="NCBI Taxonomy" id="300028"/>
    <lineage>
        <taxon>Bacteria</taxon>
        <taxon>Bacillati</taxon>
        <taxon>Actinomycetota</taxon>
        <taxon>Actinomycetes</taxon>
        <taxon>Mycobacteriales</taxon>
        <taxon>Nocardiaceae</taxon>
        <taxon>Rhodococcus</taxon>
    </lineage>
</organism>
<dbReference type="InterPro" id="IPR007403">
    <property type="entry name" value="DUF456"/>
</dbReference>
<keyword evidence="2" id="KW-1185">Reference proteome</keyword>
<gene>
    <name evidence="1" type="ORF">SAMN05444695_111153</name>
</gene>